<dbReference type="STRING" id="354355.SAMN05660816_02647"/>
<accession>A0A1V9DYC3</accession>
<dbReference type="AlphaFoldDB" id="A0A1V9DYC3"/>
<gene>
    <name evidence="1" type="ORF">A4H97_18780</name>
</gene>
<reference evidence="2" key="1">
    <citation type="submission" date="2016-04" db="EMBL/GenBank/DDBJ databases">
        <authorList>
            <person name="Chen L."/>
            <person name="Zhuang W."/>
            <person name="Wang G."/>
        </authorList>
    </citation>
    <scope>NUCLEOTIDE SEQUENCE [LARGE SCALE GENOMIC DNA]</scope>
    <source>
        <strain evidence="2">17621</strain>
    </source>
</reference>
<proteinExistence type="predicted"/>
<keyword evidence="2" id="KW-1185">Reference proteome</keyword>
<dbReference type="EMBL" id="LVXG01000082">
    <property type="protein sequence ID" value="OQP38764.1"/>
    <property type="molecule type" value="Genomic_DNA"/>
</dbReference>
<protein>
    <submittedName>
        <fullName evidence="1">Uncharacterized protein</fullName>
    </submittedName>
</protein>
<dbReference type="Proteomes" id="UP000192610">
    <property type="component" value="Unassembled WGS sequence"/>
</dbReference>
<evidence type="ECO:0000313" key="2">
    <source>
        <dbReference type="Proteomes" id="UP000192610"/>
    </source>
</evidence>
<dbReference type="PROSITE" id="PS51257">
    <property type="entry name" value="PROKAR_LIPOPROTEIN"/>
    <property type="match status" value="1"/>
</dbReference>
<evidence type="ECO:0000313" key="1">
    <source>
        <dbReference type="EMBL" id="OQP38764.1"/>
    </source>
</evidence>
<name>A0A1V9DYC3_9BACT</name>
<dbReference type="RefSeq" id="WP_081204772.1">
    <property type="nucleotide sequence ID" value="NZ_FOCZ01000004.1"/>
</dbReference>
<sequence>MNRNVISVIVIANVFILSCNDNGGYCQQGVVNDLVIEPVHTVLKIPPYRIYDSVIYYNGRTMLNYKITTIDSSLELILFVDDYKDYSDKQRDIEHIKKMQKQEVESSLESKITLITERYKQADSIKVGYVKYLIEQKNEKFYSARIFFYRDKRLVTIWLFENFINEKRNLNSEIECILNSLAFQ</sequence>
<comment type="caution">
    <text evidence="1">The sequence shown here is derived from an EMBL/GenBank/DDBJ whole genome shotgun (WGS) entry which is preliminary data.</text>
</comment>
<organism evidence="1 2">
    <name type="scientific">Niastella yeongjuensis</name>
    <dbReference type="NCBI Taxonomy" id="354355"/>
    <lineage>
        <taxon>Bacteria</taxon>
        <taxon>Pseudomonadati</taxon>
        <taxon>Bacteroidota</taxon>
        <taxon>Chitinophagia</taxon>
        <taxon>Chitinophagales</taxon>
        <taxon>Chitinophagaceae</taxon>
        <taxon>Niastella</taxon>
    </lineage>
</organism>